<comment type="caution">
    <text evidence="1">The sequence shown here is derived from an EMBL/GenBank/DDBJ whole genome shotgun (WGS) entry which is preliminary data.</text>
</comment>
<accession>A0AAJ1TM85</accession>
<evidence type="ECO:0000313" key="2">
    <source>
        <dbReference type="Proteomes" id="UP001223420"/>
    </source>
</evidence>
<dbReference type="EMBL" id="JAUSWL010000003">
    <property type="protein sequence ID" value="MDQ0543296.1"/>
    <property type="molecule type" value="Genomic_DNA"/>
</dbReference>
<evidence type="ECO:0000313" key="1">
    <source>
        <dbReference type="EMBL" id="MDQ0543296.1"/>
    </source>
</evidence>
<gene>
    <name evidence="1" type="ORF">QO001_002222</name>
</gene>
<sequence length="66" mass="7161">MSWVIVPDGRILCRGSREACLCAGERVGAIACAFHADGTELAPSIERTAVLLPERMLPARLRRRAA</sequence>
<organism evidence="1 2">
    <name type="scientific">Methylobacterium brachiatum</name>
    <dbReference type="NCBI Taxonomy" id="269660"/>
    <lineage>
        <taxon>Bacteria</taxon>
        <taxon>Pseudomonadati</taxon>
        <taxon>Pseudomonadota</taxon>
        <taxon>Alphaproteobacteria</taxon>
        <taxon>Hyphomicrobiales</taxon>
        <taxon>Methylobacteriaceae</taxon>
        <taxon>Methylobacterium</taxon>
    </lineage>
</organism>
<dbReference type="Proteomes" id="UP001223420">
    <property type="component" value="Unassembled WGS sequence"/>
</dbReference>
<proteinExistence type="predicted"/>
<protein>
    <submittedName>
        <fullName evidence="1">Uncharacterized protein</fullName>
    </submittedName>
</protein>
<dbReference type="RefSeq" id="WP_230366110.1">
    <property type="nucleotide sequence ID" value="NZ_JAJALK010000004.1"/>
</dbReference>
<dbReference type="AlphaFoldDB" id="A0AAJ1TM85"/>
<name>A0AAJ1TM85_9HYPH</name>
<reference evidence="1" key="1">
    <citation type="submission" date="2023-07" db="EMBL/GenBank/DDBJ databases">
        <title>Genomic Encyclopedia of Type Strains, Phase IV (KMG-IV): sequencing the most valuable type-strain genomes for metagenomic binning, comparative biology and taxonomic classification.</title>
        <authorList>
            <person name="Goeker M."/>
        </authorList>
    </citation>
    <scope>NUCLEOTIDE SEQUENCE</scope>
    <source>
        <strain evidence="1">DSM 19569</strain>
    </source>
</reference>